<keyword evidence="6 13" id="KW-0675">Receptor</keyword>
<sequence>MLKDSSLCVIIVALALVNCCVLIAWFLVSPQTPHLIDIGTPVASSDKDLMYQEQFLKCDSKYGLHFTVALIAIQGVVILFGAFLAIQTRKVSLPQLNESKWIALCIYNVVVLSPVGVVVVMATDSKPEMSYSLEAAILILVTAVTEFLIFVPKIIAYRRFNRSKSPKFDLKLKLRNINNVLGIFGVPSPPLDPTDQPKSLHTDGQAVSLDPTTANSTRSAVKCPGPAICLARCSSGMSGDTDWPDTPTRAVCAIKDGATKNELPLLQFQEFLGSSCDSSRSCYIGRSRSDSNLSSSCGDQKTTSFSGMSSSIGDKMDAIDSDFRTVMAASDENASELTVKVKADVKMKSKIGFKASWKEGRTGVPQNEQVLLLLNRLRDAVNTEHTNTKC</sequence>
<organism evidence="12 13">
    <name type="scientific">Aplysia californica</name>
    <name type="common">California sea hare</name>
    <dbReference type="NCBI Taxonomy" id="6500"/>
    <lineage>
        <taxon>Eukaryota</taxon>
        <taxon>Metazoa</taxon>
        <taxon>Spiralia</taxon>
        <taxon>Lophotrochozoa</taxon>
        <taxon>Mollusca</taxon>
        <taxon>Gastropoda</taxon>
        <taxon>Heterobranchia</taxon>
        <taxon>Euthyneura</taxon>
        <taxon>Tectipleura</taxon>
        <taxon>Aplysiida</taxon>
        <taxon>Aplysioidea</taxon>
        <taxon>Aplysiidae</taxon>
        <taxon>Aplysia</taxon>
    </lineage>
</organism>
<dbReference type="PROSITE" id="PS50259">
    <property type="entry name" value="G_PROTEIN_RECEP_F3_4"/>
    <property type="match status" value="1"/>
</dbReference>
<keyword evidence="8" id="KW-0807">Transducer</keyword>
<evidence type="ECO:0000256" key="7">
    <source>
        <dbReference type="ARBA" id="ARBA00023180"/>
    </source>
</evidence>
<keyword evidence="12" id="KW-1185">Reference proteome</keyword>
<dbReference type="GeneID" id="101848873"/>
<feature type="domain" description="G-protein coupled receptors family 3 profile" evidence="11">
    <location>
        <begin position="1"/>
        <end position="154"/>
    </location>
</feature>
<evidence type="ECO:0000256" key="2">
    <source>
        <dbReference type="ARBA" id="ARBA00022692"/>
    </source>
</evidence>
<feature type="transmembrane region" description="Helical" evidence="10">
    <location>
        <begin position="7"/>
        <end position="28"/>
    </location>
</feature>
<feature type="transmembrane region" description="Helical" evidence="10">
    <location>
        <begin position="135"/>
        <end position="157"/>
    </location>
</feature>
<evidence type="ECO:0000313" key="13">
    <source>
        <dbReference type="RefSeq" id="XP_005093535.3"/>
    </source>
</evidence>
<feature type="region of interest" description="Disordered" evidence="9">
    <location>
        <begin position="290"/>
        <end position="309"/>
    </location>
</feature>
<dbReference type="InterPro" id="IPR017978">
    <property type="entry name" value="GPCR_3_C"/>
</dbReference>
<name>A0ABM0JH36_APLCA</name>
<evidence type="ECO:0000313" key="12">
    <source>
        <dbReference type="Proteomes" id="UP000694888"/>
    </source>
</evidence>
<evidence type="ECO:0000256" key="8">
    <source>
        <dbReference type="ARBA" id="ARBA00023224"/>
    </source>
</evidence>
<feature type="compositionally biased region" description="Polar residues" evidence="9">
    <location>
        <begin position="297"/>
        <end position="309"/>
    </location>
</feature>
<gene>
    <name evidence="13" type="primary">LOC101848873</name>
</gene>
<accession>A0ABM0JH36</accession>
<reference evidence="13" key="1">
    <citation type="submission" date="2025-08" db="UniProtKB">
        <authorList>
            <consortium name="RefSeq"/>
        </authorList>
    </citation>
    <scope>IDENTIFICATION</scope>
</reference>
<dbReference type="PRINTS" id="PR01176">
    <property type="entry name" value="GABABRECEPTR"/>
</dbReference>
<evidence type="ECO:0000256" key="6">
    <source>
        <dbReference type="ARBA" id="ARBA00023170"/>
    </source>
</evidence>
<dbReference type="InterPro" id="IPR002455">
    <property type="entry name" value="GPCR3_GABA-B"/>
</dbReference>
<keyword evidence="7" id="KW-0325">Glycoprotein</keyword>
<keyword evidence="3 10" id="KW-1133">Transmembrane helix</keyword>
<evidence type="ECO:0000259" key="11">
    <source>
        <dbReference type="PROSITE" id="PS50259"/>
    </source>
</evidence>
<keyword evidence="2 10" id="KW-0812">Transmembrane</keyword>
<proteinExistence type="predicted"/>
<evidence type="ECO:0000256" key="1">
    <source>
        <dbReference type="ARBA" id="ARBA00004141"/>
    </source>
</evidence>
<dbReference type="Proteomes" id="UP000694888">
    <property type="component" value="Unplaced"/>
</dbReference>
<feature type="transmembrane region" description="Helical" evidence="10">
    <location>
        <begin position="101"/>
        <end position="123"/>
    </location>
</feature>
<feature type="transmembrane region" description="Helical" evidence="10">
    <location>
        <begin position="62"/>
        <end position="86"/>
    </location>
</feature>
<comment type="subcellular location">
    <subcellularLocation>
        <location evidence="1">Membrane</location>
        <topology evidence="1">Multi-pass membrane protein</topology>
    </subcellularLocation>
</comment>
<evidence type="ECO:0000256" key="3">
    <source>
        <dbReference type="ARBA" id="ARBA00022989"/>
    </source>
</evidence>
<evidence type="ECO:0000256" key="5">
    <source>
        <dbReference type="ARBA" id="ARBA00023136"/>
    </source>
</evidence>
<dbReference type="Pfam" id="PF00003">
    <property type="entry name" value="7tm_3"/>
    <property type="match status" value="1"/>
</dbReference>
<keyword evidence="5 10" id="KW-0472">Membrane</keyword>
<dbReference type="RefSeq" id="XP_005093535.3">
    <property type="nucleotide sequence ID" value="XM_005093478.3"/>
</dbReference>
<keyword evidence="4" id="KW-0297">G-protein coupled receptor</keyword>
<protein>
    <submittedName>
        <fullName evidence="13">Probable G-protein coupled receptor 156</fullName>
    </submittedName>
</protein>
<evidence type="ECO:0000256" key="9">
    <source>
        <dbReference type="SAM" id="MobiDB-lite"/>
    </source>
</evidence>
<dbReference type="PANTHER" id="PTHR10519">
    <property type="entry name" value="GABA-B RECEPTOR"/>
    <property type="match status" value="1"/>
</dbReference>
<evidence type="ECO:0000256" key="10">
    <source>
        <dbReference type="SAM" id="Phobius"/>
    </source>
</evidence>
<evidence type="ECO:0000256" key="4">
    <source>
        <dbReference type="ARBA" id="ARBA00023040"/>
    </source>
</evidence>
<dbReference type="PANTHER" id="PTHR10519:SF20">
    <property type="entry name" value="G-PROTEIN COUPLED RECEPTOR 156-RELATED"/>
    <property type="match status" value="1"/>
</dbReference>